<name>A0A5C4U2F5_9CORY</name>
<dbReference type="Proteomes" id="UP000312032">
    <property type="component" value="Unassembled WGS sequence"/>
</dbReference>
<organism evidence="1 2">
    <name type="scientific">Corynebacterium tapiri</name>
    <dbReference type="NCBI Taxonomy" id="1448266"/>
    <lineage>
        <taxon>Bacteria</taxon>
        <taxon>Bacillati</taxon>
        <taxon>Actinomycetota</taxon>
        <taxon>Actinomycetes</taxon>
        <taxon>Mycobacteriales</taxon>
        <taxon>Corynebacteriaceae</taxon>
        <taxon>Corynebacterium</taxon>
    </lineage>
</organism>
<dbReference type="AlphaFoldDB" id="A0A5C4U2F5"/>
<evidence type="ECO:0000313" key="2">
    <source>
        <dbReference type="Proteomes" id="UP000312032"/>
    </source>
</evidence>
<dbReference type="EMBL" id="VDHJ01000015">
    <property type="protein sequence ID" value="TNL95366.1"/>
    <property type="molecule type" value="Genomic_DNA"/>
</dbReference>
<reference evidence="1 2" key="1">
    <citation type="submission" date="2019-06" db="EMBL/GenBank/DDBJ databases">
        <authorList>
            <person name="Li J."/>
        </authorList>
    </citation>
    <scope>NUCLEOTIDE SEQUENCE [LARGE SCALE GENOMIC DNA]</scope>
    <source>
        <strain evidence="1 2">LMG 28165</strain>
    </source>
</reference>
<comment type="caution">
    <text evidence="1">The sequence shown here is derived from an EMBL/GenBank/DDBJ whole genome shotgun (WGS) entry which is preliminary data.</text>
</comment>
<keyword evidence="2" id="KW-1185">Reference proteome</keyword>
<dbReference type="InterPro" id="IPR035169">
    <property type="entry name" value="DUF5318"/>
</dbReference>
<gene>
    <name evidence="1" type="ORF">FHE74_09680</name>
</gene>
<evidence type="ECO:0008006" key="3">
    <source>
        <dbReference type="Google" id="ProtNLM"/>
    </source>
</evidence>
<protein>
    <recommendedName>
        <fullName evidence="3">DUF5318 domain-containing protein</fullName>
    </recommendedName>
</protein>
<dbReference type="Pfam" id="PF17249">
    <property type="entry name" value="DUF5318"/>
    <property type="match status" value="1"/>
</dbReference>
<proteinExistence type="predicted"/>
<dbReference type="OrthoDB" id="3531406at2"/>
<accession>A0A5C4U2F5</accession>
<sequence length="118" mass="13231">MSYRDRVSHRLTRARALREIKAGRMRASAVREADPLLIAASSFHGLPADVPCPLCGEELRYVRWIYGEKLGRRSGTARSEEEIAEIAQEVGPVTVHLVEVCRACEFNYLVESMTAIVD</sequence>
<evidence type="ECO:0000313" key="1">
    <source>
        <dbReference type="EMBL" id="TNL95366.1"/>
    </source>
</evidence>